<feature type="domain" description="THAP4-like heme-binding" evidence="2">
    <location>
        <begin position="25"/>
        <end position="198"/>
    </location>
</feature>
<evidence type="ECO:0000313" key="4">
    <source>
        <dbReference type="Proteomes" id="UP000029917"/>
    </source>
</evidence>
<gene>
    <name evidence="3" type="ORF">IC63_10290</name>
</gene>
<dbReference type="Gene3D" id="2.40.128.20">
    <property type="match status" value="1"/>
</dbReference>
<dbReference type="PIRSF" id="PIRSF036226">
    <property type="entry name" value="UCP036226"/>
    <property type="match status" value="1"/>
</dbReference>
<evidence type="ECO:0000313" key="3">
    <source>
        <dbReference type="EMBL" id="KGJ06879.1"/>
    </source>
</evidence>
<dbReference type="InterPro" id="IPR012674">
    <property type="entry name" value="Calycin"/>
</dbReference>
<evidence type="ECO:0000256" key="1">
    <source>
        <dbReference type="SAM" id="MobiDB-lite"/>
    </source>
</evidence>
<reference evidence="3 4" key="1">
    <citation type="submission" date="2014-09" db="EMBL/GenBank/DDBJ databases">
        <authorList>
            <person name="McGinnis J.M."/>
            <person name="Wolfgang W.J."/>
        </authorList>
    </citation>
    <scope>NUCLEOTIDE SEQUENCE [LARGE SCALE GENOMIC DNA]</scope>
    <source>
        <strain evidence="3 4">HAMBI 3106</strain>
    </source>
</reference>
<dbReference type="OrthoDB" id="9784808at2"/>
<proteinExistence type="predicted"/>
<protein>
    <recommendedName>
        <fullName evidence="2">THAP4-like heme-binding domain-containing protein</fullName>
    </recommendedName>
</protein>
<dbReference type="Pfam" id="PF08768">
    <property type="entry name" value="THAP4_heme-bd"/>
    <property type="match status" value="1"/>
</dbReference>
<dbReference type="Proteomes" id="UP000029917">
    <property type="component" value="Unassembled WGS sequence"/>
</dbReference>
<dbReference type="EMBL" id="JRKS01000030">
    <property type="protein sequence ID" value="KGJ06879.1"/>
    <property type="molecule type" value="Genomic_DNA"/>
</dbReference>
<sequence length="210" mass="23206">MTLTQPPHPGIFDEPPVAPDTLSHLGPLRGLAGRWQAAKGVDTSPRADGPETKPYVEHASFDVIDGQTNGPQLFYGLRYHMHINTPDEKITFHDQIGYWLWEPATGLLLQSVTIPRGQALLAQGHAGADDRSFTVEAVRGATTNGIASNPFLDQNFRTDRYRCAITLHDDDSWSYRLDTTLMVEGKAFDHHDTNRLCRVGPPQPNPLDAG</sequence>
<comment type="caution">
    <text evidence="3">The sequence shown here is derived from an EMBL/GenBank/DDBJ whole genome shotgun (WGS) entry which is preliminary data.</text>
</comment>
<dbReference type="RefSeq" id="WP_036719727.1">
    <property type="nucleotide sequence ID" value="NZ_JRKS01000030.1"/>
</dbReference>
<organism evidence="3 4">
    <name type="scientific">Paracoccus sphaerophysae</name>
    <dbReference type="NCBI Taxonomy" id="690417"/>
    <lineage>
        <taxon>Bacteria</taxon>
        <taxon>Pseudomonadati</taxon>
        <taxon>Pseudomonadota</taxon>
        <taxon>Alphaproteobacteria</taxon>
        <taxon>Rhodobacterales</taxon>
        <taxon>Paracoccaceae</taxon>
        <taxon>Paracoccus</taxon>
    </lineage>
</organism>
<reference evidence="3 4" key="2">
    <citation type="submission" date="2014-10" db="EMBL/GenBank/DDBJ databases">
        <title>Paracoccus sanguinis sp. nov., isolated from clinical specimens of New York State patients.</title>
        <authorList>
            <person name="Mingle L.A."/>
            <person name="Cole J.A."/>
            <person name="Lapierre P."/>
            <person name="Musser K.A."/>
        </authorList>
    </citation>
    <scope>NUCLEOTIDE SEQUENCE [LARGE SCALE GENOMIC DNA]</scope>
    <source>
        <strain evidence="3 4">HAMBI 3106</strain>
    </source>
</reference>
<dbReference type="InterPro" id="IPR014878">
    <property type="entry name" value="THAP4-like_heme-bd"/>
</dbReference>
<feature type="region of interest" description="Disordered" evidence="1">
    <location>
        <begin position="1"/>
        <end position="23"/>
    </location>
</feature>
<name>A0A099F8K5_9RHOB</name>
<dbReference type="SUPFAM" id="SSF50814">
    <property type="entry name" value="Lipocalins"/>
    <property type="match status" value="1"/>
</dbReference>
<dbReference type="AlphaFoldDB" id="A0A099F8K5"/>
<evidence type="ECO:0000259" key="2">
    <source>
        <dbReference type="Pfam" id="PF08768"/>
    </source>
</evidence>
<keyword evidence="4" id="KW-1185">Reference proteome</keyword>
<accession>A0A099F8K5</accession>
<dbReference type="InterPro" id="IPR014602">
    <property type="entry name" value="UCP036226"/>
</dbReference>